<dbReference type="PRINTS" id="PR00990">
    <property type="entry name" value="RIBOKINASE"/>
</dbReference>
<evidence type="ECO:0000256" key="5">
    <source>
        <dbReference type="ARBA" id="ARBA00022840"/>
    </source>
</evidence>
<comment type="pathway">
    <text evidence="6">Carbohydrate metabolism; D-tagatose 6-phosphate degradation; D-glyceraldehyde 3-phosphate and glycerone phosphate from D-tagatose 6-phosphate: step 1/2.</text>
</comment>
<comment type="catalytic activity">
    <reaction evidence="6">
        <text>D-tagatofuranose 6-phosphate + ATP = D-tagatofuranose 1,6-bisphosphate + ADP + H(+)</text>
        <dbReference type="Rhea" id="RHEA:12420"/>
        <dbReference type="ChEBI" id="CHEBI:15378"/>
        <dbReference type="ChEBI" id="CHEBI:30616"/>
        <dbReference type="ChEBI" id="CHEBI:58694"/>
        <dbReference type="ChEBI" id="CHEBI:58695"/>
        <dbReference type="ChEBI" id="CHEBI:456216"/>
        <dbReference type="EC" id="2.7.1.144"/>
    </reaction>
</comment>
<dbReference type="GO" id="GO:0044281">
    <property type="term" value="P:small molecule metabolic process"/>
    <property type="evidence" value="ECO:0007669"/>
    <property type="project" value="UniProtKB-ARBA"/>
</dbReference>
<dbReference type="EMBL" id="JACRSR010000001">
    <property type="protein sequence ID" value="MBC8531020.1"/>
    <property type="molecule type" value="Genomic_DNA"/>
</dbReference>
<evidence type="ECO:0000256" key="1">
    <source>
        <dbReference type="ARBA" id="ARBA00005380"/>
    </source>
</evidence>
<dbReference type="GO" id="GO:0005988">
    <property type="term" value="P:lactose metabolic process"/>
    <property type="evidence" value="ECO:0007669"/>
    <property type="project" value="UniProtKB-KW"/>
</dbReference>
<dbReference type="Pfam" id="PF00294">
    <property type="entry name" value="PfkB"/>
    <property type="match status" value="1"/>
</dbReference>
<dbReference type="GO" id="GO:0005524">
    <property type="term" value="F:ATP binding"/>
    <property type="evidence" value="ECO:0007669"/>
    <property type="project" value="UniProtKB-KW"/>
</dbReference>
<sequence length="309" mass="33825">MVTTVCLNPSIDRTLLVDRLIEGGVNRVRRTVMTPSGKGINVAVALQRLGVESTCVGFLHRENCMVFDNRLAREGVHNGMVYLPGTVRTNYKIWNNLHQTMTQINEAGSPWTRMAEDAFWQSFNASLENSEVVVMSGSLPVECPKDFYGQLIRRTKEMGKKAILDAEGFALIRGIEAAPYMVKPDETELAAYMGRKMDSKDKIIQAAETILEKGVTVVVVTMGSKGAYCFTREERYFVPALKVIVRATVGAGDSFAAGMAKGLAEGADLQTQLRYGVAAAASSLLAEGTALLKRKDFESLAERVTIQAM</sequence>
<keyword evidence="5 6" id="KW-0067">ATP-binding</keyword>
<dbReference type="RefSeq" id="WP_249315085.1">
    <property type="nucleotide sequence ID" value="NZ_JACRSR010000001.1"/>
</dbReference>
<protein>
    <recommendedName>
        <fullName evidence="6">Tagatose-6-phosphate kinase</fullName>
        <ecNumber evidence="6">2.7.1.144</ecNumber>
    </recommendedName>
</protein>
<keyword evidence="2 6" id="KW-0808">Transferase</keyword>
<evidence type="ECO:0000313" key="9">
    <source>
        <dbReference type="Proteomes" id="UP000623172"/>
    </source>
</evidence>
<evidence type="ECO:0000256" key="2">
    <source>
        <dbReference type="ARBA" id="ARBA00022679"/>
    </source>
</evidence>
<dbReference type="GO" id="GO:0016052">
    <property type="term" value="P:carbohydrate catabolic process"/>
    <property type="evidence" value="ECO:0007669"/>
    <property type="project" value="UniProtKB-ARBA"/>
</dbReference>
<comment type="caution">
    <text evidence="8">The sequence shown here is derived from an EMBL/GenBank/DDBJ whole genome shotgun (WGS) entry which is preliminary data.</text>
</comment>
<dbReference type="GO" id="GO:0009024">
    <property type="term" value="F:tagatose-6-phosphate kinase activity"/>
    <property type="evidence" value="ECO:0007669"/>
    <property type="project" value="UniProtKB-EC"/>
</dbReference>
<dbReference type="InterPro" id="IPR017583">
    <property type="entry name" value="Tagatose/fructose_Pkinase"/>
</dbReference>
<accession>A0A926HPT0</accession>
<dbReference type="PANTHER" id="PTHR46566">
    <property type="entry name" value="1-PHOSPHOFRUCTOKINASE-RELATED"/>
    <property type="match status" value="1"/>
</dbReference>
<dbReference type="CDD" id="cd01164">
    <property type="entry name" value="FruK_PfkB_like"/>
    <property type="match status" value="1"/>
</dbReference>
<feature type="domain" description="Carbohydrate kinase PfkB" evidence="7">
    <location>
        <begin position="11"/>
        <end position="290"/>
    </location>
</feature>
<dbReference type="InterPro" id="IPR011611">
    <property type="entry name" value="PfkB_dom"/>
</dbReference>
<reference evidence="8" key="1">
    <citation type="submission" date="2020-08" db="EMBL/GenBank/DDBJ databases">
        <title>Genome public.</title>
        <authorList>
            <person name="Liu C."/>
            <person name="Sun Q."/>
        </authorList>
    </citation>
    <scope>NUCLEOTIDE SEQUENCE</scope>
    <source>
        <strain evidence="8">NSJ-53</strain>
    </source>
</reference>
<dbReference type="GO" id="GO:0005829">
    <property type="term" value="C:cytosol"/>
    <property type="evidence" value="ECO:0007669"/>
    <property type="project" value="TreeGrafter"/>
</dbReference>
<dbReference type="InterPro" id="IPR002139">
    <property type="entry name" value="Ribo/fructo_kinase"/>
</dbReference>
<gene>
    <name evidence="8" type="ORF">H8696_04070</name>
</gene>
<evidence type="ECO:0000313" key="8">
    <source>
        <dbReference type="EMBL" id="MBC8531020.1"/>
    </source>
</evidence>
<evidence type="ECO:0000256" key="3">
    <source>
        <dbReference type="ARBA" id="ARBA00022741"/>
    </source>
</evidence>
<dbReference type="Proteomes" id="UP000623172">
    <property type="component" value="Unassembled WGS sequence"/>
</dbReference>
<dbReference type="AlphaFoldDB" id="A0A926HPT0"/>
<proteinExistence type="inferred from homology"/>
<dbReference type="GO" id="GO:0008443">
    <property type="term" value="F:phosphofructokinase activity"/>
    <property type="evidence" value="ECO:0007669"/>
    <property type="project" value="UniProtKB-ARBA"/>
</dbReference>
<organism evidence="8 9">
    <name type="scientific">Gehongia tenuis</name>
    <dbReference type="NCBI Taxonomy" id="2763655"/>
    <lineage>
        <taxon>Bacteria</taxon>
        <taxon>Bacillati</taxon>
        <taxon>Bacillota</taxon>
        <taxon>Clostridia</taxon>
        <taxon>Christensenellales</taxon>
        <taxon>Christensenellaceae</taxon>
        <taxon>Gehongia</taxon>
    </lineage>
</organism>
<dbReference type="FunFam" id="3.40.1190.20:FF:000001">
    <property type="entry name" value="Phosphofructokinase"/>
    <property type="match status" value="1"/>
</dbReference>
<dbReference type="SUPFAM" id="SSF53613">
    <property type="entry name" value="Ribokinase-like"/>
    <property type="match status" value="1"/>
</dbReference>
<dbReference type="InterPro" id="IPR029056">
    <property type="entry name" value="Ribokinase-like"/>
</dbReference>
<name>A0A926HPT0_9FIRM</name>
<evidence type="ECO:0000256" key="4">
    <source>
        <dbReference type="ARBA" id="ARBA00022777"/>
    </source>
</evidence>
<evidence type="ECO:0000259" key="7">
    <source>
        <dbReference type="Pfam" id="PF00294"/>
    </source>
</evidence>
<comment type="similarity">
    <text evidence="6">Belongs to the carbohydrate kinase PfkB family. LacC subfamily.</text>
</comment>
<comment type="similarity">
    <text evidence="1">Belongs to the carbohydrate kinase pfkB family.</text>
</comment>
<dbReference type="PIRSF" id="PIRSF000535">
    <property type="entry name" value="1PFK/6PFK/LacC"/>
    <property type="match status" value="1"/>
</dbReference>
<dbReference type="EC" id="2.7.1.144" evidence="6"/>
<evidence type="ECO:0000256" key="6">
    <source>
        <dbReference type="PIRNR" id="PIRNR000535"/>
    </source>
</evidence>
<keyword evidence="3 6" id="KW-0547">Nucleotide-binding</keyword>
<keyword evidence="9" id="KW-1185">Reference proteome</keyword>
<keyword evidence="6" id="KW-0423">Lactose metabolism</keyword>
<dbReference type="Gene3D" id="3.40.1190.20">
    <property type="match status" value="1"/>
</dbReference>
<keyword evidence="4" id="KW-0418">Kinase</keyword>
<dbReference type="PANTHER" id="PTHR46566:SF2">
    <property type="entry name" value="ATP-DEPENDENT 6-PHOSPHOFRUCTOKINASE ISOZYME 2"/>
    <property type="match status" value="1"/>
</dbReference>
<dbReference type="NCBIfam" id="TIGR03168">
    <property type="entry name" value="1-PFK"/>
    <property type="match status" value="1"/>
</dbReference>